<dbReference type="STRING" id="216.LS73_04770"/>
<reference evidence="6 7" key="1">
    <citation type="journal article" date="2014" name="Genome Announc.">
        <title>Draft genome sequences of eight enterohepatic helicobacter species isolated from both laboratory and wild rodents.</title>
        <authorList>
            <person name="Sheh A."/>
            <person name="Shen Z."/>
            <person name="Fox J.G."/>
        </authorList>
    </citation>
    <scope>NUCLEOTIDE SEQUENCE [LARGE SCALE GENOMIC DNA]</scope>
    <source>
        <strain evidence="6 7">ST1</strain>
    </source>
</reference>
<name>A0A4U8TLB3_9HELI</name>
<comment type="subcellular location">
    <subcellularLocation>
        <location evidence="1">Cell membrane</location>
    </subcellularLocation>
</comment>
<organism evidence="6 7">
    <name type="scientific">Helicobacter muridarum</name>
    <dbReference type="NCBI Taxonomy" id="216"/>
    <lineage>
        <taxon>Bacteria</taxon>
        <taxon>Pseudomonadati</taxon>
        <taxon>Campylobacterota</taxon>
        <taxon>Epsilonproteobacteria</taxon>
        <taxon>Campylobacterales</taxon>
        <taxon>Helicobacteraceae</taxon>
        <taxon>Helicobacter</taxon>
    </lineage>
</organism>
<evidence type="ECO:0000256" key="4">
    <source>
        <dbReference type="ARBA" id="ARBA00023186"/>
    </source>
</evidence>
<protein>
    <recommendedName>
        <fullName evidence="8">Peptidylprolyl isomerase</fullName>
    </recommendedName>
</protein>
<dbReference type="Proteomes" id="UP000029922">
    <property type="component" value="Unassembled WGS sequence"/>
</dbReference>
<evidence type="ECO:0000313" key="7">
    <source>
        <dbReference type="Proteomes" id="UP000029922"/>
    </source>
</evidence>
<evidence type="ECO:0000256" key="2">
    <source>
        <dbReference type="ARBA" id="ARBA00022475"/>
    </source>
</evidence>
<accession>A0A4U8TLB3</accession>
<keyword evidence="4" id="KW-0143">Chaperone</keyword>
<proteinExistence type="predicted"/>
<dbReference type="InterPro" id="IPR052029">
    <property type="entry name" value="PpiD_chaperone"/>
</dbReference>
<evidence type="ECO:0000256" key="5">
    <source>
        <dbReference type="SAM" id="Phobius"/>
    </source>
</evidence>
<dbReference type="SUPFAM" id="SSF109998">
    <property type="entry name" value="Triger factor/SurA peptide-binding domain-like"/>
    <property type="match status" value="1"/>
</dbReference>
<evidence type="ECO:0008006" key="8">
    <source>
        <dbReference type="Google" id="ProtNLM"/>
    </source>
</evidence>
<evidence type="ECO:0000256" key="1">
    <source>
        <dbReference type="ARBA" id="ARBA00004236"/>
    </source>
</evidence>
<feature type="transmembrane region" description="Helical" evidence="5">
    <location>
        <begin position="34"/>
        <end position="54"/>
    </location>
</feature>
<dbReference type="EMBL" id="JRPD02000016">
    <property type="protein sequence ID" value="TLD99597.1"/>
    <property type="molecule type" value="Genomic_DNA"/>
</dbReference>
<dbReference type="OrthoDB" id="9788030at2"/>
<gene>
    <name evidence="6" type="ORF">LS73_006935</name>
</gene>
<dbReference type="PANTHER" id="PTHR47529:SF1">
    <property type="entry name" value="PERIPLASMIC CHAPERONE PPID"/>
    <property type="match status" value="1"/>
</dbReference>
<evidence type="ECO:0000313" key="6">
    <source>
        <dbReference type="EMBL" id="TLD99597.1"/>
    </source>
</evidence>
<dbReference type="PANTHER" id="PTHR47529">
    <property type="entry name" value="PEPTIDYL-PROLYL CIS-TRANS ISOMERASE D"/>
    <property type="match status" value="1"/>
</dbReference>
<dbReference type="GO" id="GO:0005886">
    <property type="term" value="C:plasma membrane"/>
    <property type="evidence" value="ECO:0007669"/>
    <property type="project" value="UniProtKB-SubCell"/>
</dbReference>
<dbReference type="Pfam" id="PF13624">
    <property type="entry name" value="SurA_N_3"/>
    <property type="match status" value="1"/>
</dbReference>
<dbReference type="AlphaFoldDB" id="A0A4U8TLB3"/>
<dbReference type="InterPro" id="IPR027304">
    <property type="entry name" value="Trigger_fact/SurA_dom_sf"/>
</dbReference>
<keyword evidence="2" id="KW-1003">Cell membrane</keyword>
<keyword evidence="5" id="KW-1133">Transmembrane helix</keyword>
<keyword evidence="3 5" id="KW-0472">Membrane</keyword>
<comment type="caution">
    <text evidence="6">The sequence shown here is derived from an EMBL/GenBank/DDBJ whole genome shotgun (WGS) entry which is preliminary data.</text>
</comment>
<sequence length="578" mass="66918">MIISIIFSYNSWFYNFSYIRGYSMLEWMQKHRKYLIATVWISALALIFAMLVEWGGGGFSAGSSDTIAKVGNLNVDRSEYLRAYNYLKNLYQISDDSEAQIFGIDDEAFRQTVRTKLLELVADDIGVTVTQDEIADSLMSIPAFQVNNRFDKNQYFDFLSRSGQKAEFFEKLLGKEILNEKIQNLPLFSPSTLELNTFLSANNISDDIYIKILKRSELLKNENFDISDSSIEDFWNQNRGNYYKPSIYKIAYVAIKPSMIDIDTKNLRQFFEDNKTKYADNAFDENDESLLNDYKIEQAKIYAQFASTFIDNYLDSNPNSQDMDKIVDNNSFSVLNLESINKLRESFISGAQMEKGMIPIRYAELAEDNKNVYIQLLNNLAMSNTNKHKTSKTSNMDIIEGDNIIIVPHFITKVGRIPLEFSEVKDRVKNDLLEHQMQTKFNDIAQLKLNEIIQNNSNISSMQHLGFVSLADSTQQNQNSIIPARNNIKVHSLKDFELKNAIAQIFRNNNKQGLIFLNDEKTLLYVINQQNMPKLDELFNASNNAIDEITQYKTRDMRNALFEYATSKYRIIDYRRKD</sequence>
<evidence type="ECO:0000256" key="3">
    <source>
        <dbReference type="ARBA" id="ARBA00023136"/>
    </source>
</evidence>
<keyword evidence="5" id="KW-0812">Transmembrane</keyword>